<organism evidence="2 3">
    <name type="scientific">Lactuca saligna</name>
    <name type="common">Willowleaf lettuce</name>
    <dbReference type="NCBI Taxonomy" id="75948"/>
    <lineage>
        <taxon>Eukaryota</taxon>
        <taxon>Viridiplantae</taxon>
        <taxon>Streptophyta</taxon>
        <taxon>Embryophyta</taxon>
        <taxon>Tracheophyta</taxon>
        <taxon>Spermatophyta</taxon>
        <taxon>Magnoliopsida</taxon>
        <taxon>eudicotyledons</taxon>
        <taxon>Gunneridae</taxon>
        <taxon>Pentapetalae</taxon>
        <taxon>asterids</taxon>
        <taxon>campanulids</taxon>
        <taxon>Asterales</taxon>
        <taxon>Asteraceae</taxon>
        <taxon>Cichorioideae</taxon>
        <taxon>Cichorieae</taxon>
        <taxon>Lactucinae</taxon>
        <taxon>Lactuca</taxon>
    </lineage>
</organism>
<protein>
    <recommendedName>
        <fullName evidence="1">Transposase (putative) gypsy type domain-containing protein</fullName>
    </recommendedName>
</protein>
<gene>
    <name evidence="2" type="ORF">LSALG_LOCUS21037</name>
</gene>
<dbReference type="InterPro" id="IPR007321">
    <property type="entry name" value="Transposase_28"/>
</dbReference>
<evidence type="ECO:0000313" key="3">
    <source>
        <dbReference type="Proteomes" id="UP001177003"/>
    </source>
</evidence>
<proteinExistence type="predicted"/>
<keyword evidence="3" id="KW-1185">Reference proteome</keyword>
<evidence type="ECO:0000259" key="1">
    <source>
        <dbReference type="Pfam" id="PF04195"/>
    </source>
</evidence>
<dbReference type="EMBL" id="OX465080">
    <property type="protein sequence ID" value="CAI9281334.1"/>
    <property type="molecule type" value="Genomic_DNA"/>
</dbReference>
<reference evidence="2" key="1">
    <citation type="submission" date="2023-04" db="EMBL/GenBank/DDBJ databases">
        <authorList>
            <person name="Vijverberg K."/>
            <person name="Xiong W."/>
            <person name="Schranz E."/>
        </authorList>
    </citation>
    <scope>NUCLEOTIDE SEQUENCE</scope>
</reference>
<feature type="domain" description="Transposase (putative) gypsy type" evidence="1">
    <location>
        <begin position="49"/>
        <end position="111"/>
    </location>
</feature>
<evidence type="ECO:0000313" key="2">
    <source>
        <dbReference type="EMBL" id="CAI9281334.1"/>
    </source>
</evidence>
<accession>A0AA36E2V2</accession>
<sequence length="249" mass="27708">MASSMSLIPSSSKFATLHEAYGLTTANRVEFPAARVVITSPPPGKVGVYQKTFDADLRLPLNDFHEEILRRSGCNVQMLTPGAVHKIVAFEMICRANGIVPNYLIFKFFFQFVATNEKYTFSARRASHDLVLDNKPPKNWQDKWLWVNQDLLGWEYHRTNALSDVTPKLFPHNQETADFLCTLHVDIDTMLEALLVGIGMSPSWRAKREMSVFYTVSNGIGLVERNIVGVVGADGAGDETDVGNANDGV</sequence>
<dbReference type="Pfam" id="PF04195">
    <property type="entry name" value="Transposase_28"/>
    <property type="match status" value="1"/>
</dbReference>
<dbReference type="Proteomes" id="UP001177003">
    <property type="component" value="Chromosome 4"/>
</dbReference>
<name>A0AA36E2V2_LACSI</name>
<dbReference type="AlphaFoldDB" id="A0AA36E2V2"/>